<evidence type="ECO:0000256" key="2">
    <source>
        <dbReference type="SAM" id="SignalP"/>
    </source>
</evidence>
<comment type="caution">
    <text evidence="3">The sequence shown here is derived from an EMBL/GenBank/DDBJ whole genome shotgun (WGS) entry which is preliminary data.</text>
</comment>
<organism evidence="3 4">
    <name type="scientific">Variovorax boronicumulans</name>
    <dbReference type="NCBI Taxonomy" id="436515"/>
    <lineage>
        <taxon>Bacteria</taxon>
        <taxon>Pseudomonadati</taxon>
        <taxon>Pseudomonadota</taxon>
        <taxon>Betaproteobacteria</taxon>
        <taxon>Burkholderiales</taxon>
        <taxon>Comamonadaceae</taxon>
        <taxon>Variovorax</taxon>
    </lineage>
</organism>
<dbReference type="AlphaFoldDB" id="A0AAW8E230"/>
<feature type="compositionally biased region" description="Pro residues" evidence="1">
    <location>
        <begin position="38"/>
        <end position="59"/>
    </location>
</feature>
<feature type="region of interest" description="Disordered" evidence="1">
    <location>
        <begin position="31"/>
        <end position="121"/>
    </location>
</feature>
<protein>
    <submittedName>
        <fullName evidence="3">Uncharacterized protein</fullName>
    </submittedName>
</protein>
<gene>
    <name evidence="3" type="ORF">J2W25_005010</name>
</gene>
<evidence type="ECO:0000313" key="3">
    <source>
        <dbReference type="EMBL" id="MDP9925963.1"/>
    </source>
</evidence>
<name>A0AAW8E230_9BURK</name>
<proteinExistence type="predicted"/>
<evidence type="ECO:0000313" key="4">
    <source>
        <dbReference type="Proteomes" id="UP001244295"/>
    </source>
</evidence>
<feature type="chain" id="PRO_5043420657" evidence="2">
    <location>
        <begin position="34"/>
        <end position="121"/>
    </location>
</feature>
<sequence>MNAMRNPTKSMFAGSLAVGVISVAALLAGPAAAQSVDKPPPVKPQAQPGPDPELLVKPPPHGHPRLVKPAPPDRDPGMVKKPPADAKRAGEDKPRVDDPGAPSRQDDCRGTAEDCRQNSPR</sequence>
<dbReference type="RefSeq" id="WP_307637899.1">
    <property type="nucleotide sequence ID" value="NZ_JAUSRR010000009.1"/>
</dbReference>
<feature type="compositionally biased region" description="Basic and acidic residues" evidence="1">
    <location>
        <begin position="71"/>
        <end position="121"/>
    </location>
</feature>
<feature type="signal peptide" evidence="2">
    <location>
        <begin position="1"/>
        <end position="33"/>
    </location>
</feature>
<dbReference type="EMBL" id="JAUSRR010000009">
    <property type="protein sequence ID" value="MDP9925963.1"/>
    <property type="molecule type" value="Genomic_DNA"/>
</dbReference>
<accession>A0AAW8E230</accession>
<keyword evidence="2" id="KW-0732">Signal</keyword>
<dbReference type="Proteomes" id="UP001244295">
    <property type="component" value="Unassembled WGS sequence"/>
</dbReference>
<evidence type="ECO:0000256" key="1">
    <source>
        <dbReference type="SAM" id="MobiDB-lite"/>
    </source>
</evidence>
<reference evidence="3" key="1">
    <citation type="submission" date="2023-07" db="EMBL/GenBank/DDBJ databases">
        <title>Sorghum-associated microbial communities from plants grown in Nebraska, USA.</title>
        <authorList>
            <person name="Schachtman D."/>
        </authorList>
    </citation>
    <scope>NUCLEOTIDE SEQUENCE</scope>
    <source>
        <strain evidence="3">DS2795</strain>
    </source>
</reference>